<sequence length="372" mass="41336">MASEARSGGRIPMLDVARFLGMFLVYYGHAVERIMYLQSPVATAQYKFIYSFHMPFFFLLAGFTLAPEKARLPVGRFLKRLAASRLVPYAAFSALLLGLSLLFAGHFPLLDLTKGEEYLKGLWYTLLGFPLFNVPLWFLAALVAVELIHFAVGRFLDTTPRIIATAVACYLGGYYLTLHVMLLPGPTYWLIPEAPVSYAFYLVGVLMRRESVFIGGQPRWRFLAGAGLCLLGVVLTFDLNQGPFRIFQAVVVLVSGHGNVLLFPLTALIGSLFLLLLARSVGANRFLMFLGENVLVLFCLNGIFYHFFNGPFADWYVATFPDHWAAVTAVTFGFTVLSLAACLPAIWLLKRYLPQLVGKPRASGPLLPRLVS</sequence>
<comment type="caution">
    <text evidence="3">The sequence shown here is derived from an EMBL/GenBank/DDBJ whole genome shotgun (WGS) entry which is preliminary data.</text>
</comment>
<feature type="transmembrane region" description="Helical" evidence="1">
    <location>
        <begin position="162"/>
        <end position="182"/>
    </location>
</feature>
<feature type="transmembrane region" description="Helical" evidence="1">
    <location>
        <begin position="12"/>
        <end position="28"/>
    </location>
</feature>
<feature type="transmembrane region" description="Helical" evidence="1">
    <location>
        <begin position="48"/>
        <end position="66"/>
    </location>
</feature>
<evidence type="ECO:0000256" key="1">
    <source>
        <dbReference type="SAM" id="Phobius"/>
    </source>
</evidence>
<dbReference type="Pfam" id="PF01757">
    <property type="entry name" value="Acyl_transf_3"/>
    <property type="match status" value="1"/>
</dbReference>
<dbReference type="EMBL" id="JBGLYH010000018">
    <property type="protein sequence ID" value="MEZ7196718.1"/>
    <property type="molecule type" value="Genomic_DNA"/>
</dbReference>
<evidence type="ECO:0000259" key="2">
    <source>
        <dbReference type="Pfam" id="PF01757"/>
    </source>
</evidence>
<gene>
    <name evidence="3" type="ORF">AB6M95_08165</name>
</gene>
<feature type="transmembrane region" description="Helical" evidence="1">
    <location>
        <begin position="86"/>
        <end position="107"/>
    </location>
</feature>
<dbReference type="InterPro" id="IPR052734">
    <property type="entry name" value="Nod_factor_acetyltransferase"/>
</dbReference>
<dbReference type="InterPro" id="IPR002656">
    <property type="entry name" value="Acyl_transf_3_dom"/>
</dbReference>
<keyword evidence="1" id="KW-0472">Membrane</keyword>
<proteinExistence type="predicted"/>
<reference evidence="3 4" key="1">
    <citation type="submission" date="2024-08" db="EMBL/GenBank/DDBJ databases">
        <title>Sulfate-reducing bacteria isolated from formation water of the oil field in Kazakhstan and description of Pseudodesulfovibrio sp.</title>
        <authorList>
            <person name="Bidzhieva S.K."/>
            <person name="Tourova T.P."/>
            <person name="Grouzdev D.S."/>
            <person name="Beletsky A.V."/>
            <person name="Sokolova D.S."/>
            <person name="Samigullina S.R."/>
            <person name="Poltaraus A.B."/>
            <person name="Avtukh A.N."/>
            <person name="Tereshina V.M."/>
            <person name="Zhaparov N.S."/>
            <person name="Mardanov A.V."/>
            <person name="Nazina T.N."/>
        </authorList>
    </citation>
    <scope>NUCLEOTIDE SEQUENCE [LARGE SCALE GENOMIC DNA]</scope>
    <source>
        <strain evidence="3 4">9FUS</strain>
    </source>
</reference>
<keyword evidence="1" id="KW-0812">Transmembrane</keyword>
<evidence type="ECO:0000313" key="3">
    <source>
        <dbReference type="EMBL" id="MEZ7196718.1"/>
    </source>
</evidence>
<dbReference type="PANTHER" id="PTHR37312:SF1">
    <property type="entry name" value="MEMBRANE-BOUND ACYLTRANSFERASE YKRP-RELATED"/>
    <property type="match status" value="1"/>
</dbReference>
<dbReference type="PANTHER" id="PTHR37312">
    <property type="entry name" value="MEMBRANE-BOUND ACYLTRANSFERASE YKRP-RELATED"/>
    <property type="match status" value="1"/>
</dbReference>
<keyword evidence="3" id="KW-0808">Transferase</keyword>
<feature type="transmembrane region" description="Helical" evidence="1">
    <location>
        <begin position="188"/>
        <end position="207"/>
    </location>
</feature>
<evidence type="ECO:0000313" key="4">
    <source>
        <dbReference type="Proteomes" id="UP001568698"/>
    </source>
</evidence>
<dbReference type="Proteomes" id="UP001568698">
    <property type="component" value="Unassembled WGS sequence"/>
</dbReference>
<dbReference type="RefSeq" id="WP_371386243.1">
    <property type="nucleotide sequence ID" value="NZ_JBGLYH010000018.1"/>
</dbReference>
<organism evidence="3 4">
    <name type="scientific">Pseudodesulfovibrio karagichevae</name>
    <dbReference type="NCBI Taxonomy" id="3239305"/>
    <lineage>
        <taxon>Bacteria</taxon>
        <taxon>Pseudomonadati</taxon>
        <taxon>Thermodesulfobacteriota</taxon>
        <taxon>Desulfovibrionia</taxon>
        <taxon>Desulfovibrionales</taxon>
        <taxon>Desulfovibrionaceae</taxon>
    </lineage>
</organism>
<dbReference type="GO" id="GO:0016746">
    <property type="term" value="F:acyltransferase activity"/>
    <property type="evidence" value="ECO:0007669"/>
    <property type="project" value="UniProtKB-KW"/>
</dbReference>
<name>A0ABV4K187_9BACT</name>
<keyword evidence="3" id="KW-0012">Acyltransferase</keyword>
<feature type="transmembrane region" description="Helical" evidence="1">
    <location>
        <begin position="249"/>
        <end position="277"/>
    </location>
</feature>
<feature type="transmembrane region" description="Helical" evidence="1">
    <location>
        <begin position="127"/>
        <end position="150"/>
    </location>
</feature>
<keyword evidence="1" id="KW-1133">Transmembrane helix</keyword>
<feature type="transmembrane region" description="Helical" evidence="1">
    <location>
        <begin position="323"/>
        <end position="349"/>
    </location>
</feature>
<protein>
    <submittedName>
        <fullName evidence="3">Acyltransferase family protein</fullName>
    </submittedName>
</protein>
<feature type="transmembrane region" description="Helical" evidence="1">
    <location>
        <begin position="219"/>
        <end position="237"/>
    </location>
</feature>
<accession>A0ABV4K187</accession>
<feature type="domain" description="Acyltransferase 3" evidence="2">
    <location>
        <begin position="14"/>
        <end position="337"/>
    </location>
</feature>
<feature type="transmembrane region" description="Helical" evidence="1">
    <location>
        <begin position="289"/>
        <end position="308"/>
    </location>
</feature>
<keyword evidence="4" id="KW-1185">Reference proteome</keyword>